<dbReference type="InterPro" id="IPR010982">
    <property type="entry name" value="Lambda_DNA-bd_dom_sf"/>
</dbReference>
<dbReference type="GO" id="GO:0003677">
    <property type="term" value="F:DNA binding"/>
    <property type="evidence" value="ECO:0007669"/>
    <property type="project" value="InterPro"/>
</dbReference>
<gene>
    <name evidence="1" type="ORF">CLTHE_31490</name>
</gene>
<comment type="caution">
    <text evidence="1">The sequence shown here is derived from an EMBL/GenBank/DDBJ whole genome shotgun (WGS) entry which is preliminary data.</text>
</comment>
<accession>A0A1V4SNS7</accession>
<dbReference type="AlphaFoldDB" id="A0A1V4SNS7"/>
<dbReference type="Gene3D" id="1.10.260.40">
    <property type="entry name" value="lambda repressor-like DNA-binding domains"/>
    <property type="match status" value="1"/>
</dbReference>
<name>A0A1V4SNS7_9CLOT</name>
<proteinExistence type="predicted"/>
<dbReference type="SUPFAM" id="SSF47413">
    <property type="entry name" value="lambda repressor-like DNA-binding domains"/>
    <property type="match status" value="1"/>
</dbReference>
<dbReference type="EMBL" id="LTAY01000110">
    <property type="protein sequence ID" value="OPX44901.1"/>
    <property type="molecule type" value="Genomic_DNA"/>
</dbReference>
<evidence type="ECO:0008006" key="3">
    <source>
        <dbReference type="Google" id="ProtNLM"/>
    </source>
</evidence>
<evidence type="ECO:0000313" key="2">
    <source>
        <dbReference type="Proteomes" id="UP000191448"/>
    </source>
</evidence>
<dbReference type="CDD" id="cd00093">
    <property type="entry name" value="HTH_XRE"/>
    <property type="match status" value="1"/>
</dbReference>
<protein>
    <recommendedName>
        <fullName evidence="3">Helix-turn-helix protein</fullName>
    </recommendedName>
</protein>
<organism evidence="1 2">
    <name type="scientific">Clostridium thermobutyricum DSM 4928</name>
    <dbReference type="NCBI Taxonomy" id="1121339"/>
    <lineage>
        <taxon>Bacteria</taxon>
        <taxon>Bacillati</taxon>
        <taxon>Bacillota</taxon>
        <taxon>Clostridia</taxon>
        <taxon>Eubacteriales</taxon>
        <taxon>Clostridiaceae</taxon>
        <taxon>Clostridium</taxon>
    </lineage>
</organism>
<dbReference type="Proteomes" id="UP000191448">
    <property type="component" value="Unassembled WGS sequence"/>
</dbReference>
<dbReference type="InterPro" id="IPR001387">
    <property type="entry name" value="Cro/C1-type_HTH"/>
</dbReference>
<sequence length="92" mass="10762">MKILDTIYIVEIYQCKMTFELLHKIKDKTITTSEILIEINLSQSEISKSTGIPRNKLNDFIKGRRKVNIDIINSIYSQYPLIPAWDIFNCPK</sequence>
<evidence type="ECO:0000313" key="1">
    <source>
        <dbReference type="EMBL" id="OPX44901.1"/>
    </source>
</evidence>
<reference evidence="1 2" key="1">
    <citation type="submission" date="2016-02" db="EMBL/GenBank/DDBJ databases">
        <title>Genome sequence of Clostridium thermobutyricum DSM 4928.</title>
        <authorList>
            <person name="Poehlein A."/>
            <person name="Daniel R."/>
        </authorList>
    </citation>
    <scope>NUCLEOTIDE SEQUENCE [LARGE SCALE GENOMIC DNA]</scope>
    <source>
        <strain evidence="1 2">DSM 4928</strain>
    </source>
</reference>